<organism evidence="1">
    <name type="scientific">marine sediment metagenome</name>
    <dbReference type="NCBI Taxonomy" id="412755"/>
    <lineage>
        <taxon>unclassified sequences</taxon>
        <taxon>metagenomes</taxon>
        <taxon>ecological metagenomes</taxon>
    </lineage>
</organism>
<sequence>MKDDYRTTYYRPMLRKTFEAAVCTFVTREFPFLKGTMIVNLFVKELKKLVDNYYPSPSHLKLGQMPWMAVDKNERSGYKKPITEMRMKPVLLTILAQEDLIRYLKGVPIENIRQSSWARCLREADAQGAVLSGIDLATIFKVYPDL</sequence>
<gene>
    <name evidence="1" type="ORF">S06H3_20831</name>
</gene>
<proteinExistence type="predicted"/>
<protein>
    <submittedName>
        <fullName evidence="1">Uncharacterized protein</fullName>
    </submittedName>
</protein>
<dbReference type="InterPro" id="IPR012872">
    <property type="entry name" value="DUF1670"/>
</dbReference>
<dbReference type="AlphaFoldDB" id="X1K7B3"/>
<comment type="caution">
    <text evidence="1">The sequence shown here is derived from an EMBL/GenBank/DDBJ whole genome shotgun (WGS) entry which is preliminary data.</text>
</comment>
<reference evidence="1" key="1">
    <citation type="journal article" date="2014" name="Front. Microbiol.">
        <title>High frequency of phylogenetically diverse reductive dehalogenase-homologous genes in deep subseafloor sedimentary metagenomes.</title>
        <authorList>
            <person name="Kawai M."/>
            <person name="Futagami T."/>
            <person name="Toyoda A."/>
            <person name="Takaki Y."/>
            <person name="Nishi S."/>
            <person name="Hori S."/>
            <person name="Arai W."/>
            <person name="Tsubouchi T."/>
            <person name="Morono Y."/>
            <person name="Uchiyama I."/>
            <person name="Ito T."/>
            <person name="Fujiyama A."/>
            <person name="Inagaki F."/>
            <person name="Takami H."/>
        </authorList>
    </citation>
    <scope>NUCLEOTIDE SEQUENCE</scope>
    <source>
        <strain evidence="1">Expedition CK06-06</strain>
    </source>
</reference>
<dbReference type="Pfam" id="PF07900">
    <property type="entry name" value="DUF1670"/>
    <property type="match status" value="1"/>
</dbReference>
<accession>X1K7B3</accession>
<dbReference type="EMBL" id="BARV01010843">
    <property type="protein sequence ID" value="GAI02448.1"/>
    <property type="molecule type" value="Genomic_DNA"/>
</dbReference>
<name>X1K7B3_9ZZZZ</name>
<feature type="non-terminal residue" evidence="1">
    <location>
        <position position="146"/>
    </location>
</feature>
<evidence type="ECO:0000313" key="1">
    <source>
        <dbReference type="EMBL" id="GAI02448.1"/>
    </source>
</evidence>